<reference evidence="1 2" key="1">
    <citation type="journal article" date="2019" name="Commun. Biol.">
        <title>The bagworm genome reveals a unique fibroin gene that provides high tensile strength.</title>
        <authorList>
            <person name="Kono N."/>
            <person name="Nakamura H."/>
            <person name="Ohtoshi R."/>
            <person name="Tomita M."/>
            <person name="Numata K."/>
            <person name="Arakawa K."/>
        </authorList>
    </citation>
    <scope>NUCLEOTIDE SEQUENCE [LARGE SCALE GENOMIC DNA]</scope>
</reference>
<organism evidence="1 2">
    <name type="scientific">Eumeta variegata</name>
    <name type="common">Bagworm moth</name>
    <name type="synonym">Eumeta japonica</name>
    <dbReference type="NCBI Taxonomy" id="151549"/>
    <lineage>
        <taxon>Eukaryota</taxon>
        <taxon>Metazoa</taxon>
        <taxon>Ecdysozoa</taxon>
        <taxon>Arthropoda</taxon>
        <taxon>Hexapoda</taxon>
        <taxon>Insecta</taxon>
        <taxon>Pterygota</taxon>
        <taxon>Neoptera</taxon>
        <taxon>Endopterygota</taxon>
        <taxon>Lepidoptera</taxon>
        <taxon>Glossata</taxon>
        <taxon>Ditrysia</taxon>
        <taxon>Tineoidea</taxon>
        <taxon>Psychidae</taxon>
        <taxon>Oiketicinae</taxon>
        <taxon>Eumeta</taxon>
    </lineage>
</organism>
<evidence type="ECO:0000313" key="1">
    <source>
        <dbReference type="EMBL" id="GBP55890.1"/>
    </source>
</evidence>
<accession>A0A4C1WYE3</accession>
<name>A0A4C1WYE3_EUMVA</name>
<sequence length="91" mass="10646">MLIALQLYNLLSQFKNSDVAIHEAAYRRRSNNVTVCKTFDDQPLSDYLFECRPRVGPYAKQDTRFRQRGLRAPRLHCGYARLPTAIRMLTK</sequence>
<gene>
    <name evidence="1" type="ORF">EVAR_43680_1</name>
</gene>
<comment type="caution">
    <text evidence="1">The sequence shown here is derived from an EMBL/GenBank/DDBJ whole genome shotgun (WGS) entry which is preliminary data.</text>
</comment>
<proteinExistence type="predicted"/>
<protein>
    <submittedName>
        <fullName evidence="1">Uncharacterized protein</fullName>
    </submittedName>
</protein>
<keyword evidence="2" id="KW-1185">Reference proteome</keyword>
<dbReference type="AlphaFoldDB" id="A0A4C1WYE3"/>
<dbReference type="Proteomes" id="UP000299102">
    <property type="component" value="Unassembled WGS sequence"/>
</dbReference>
<dbReference type="EMBL" id="BGZK01000681">
    <property type="protein sequence ID" value="GBP55890.1"/>
    <property type="molecule type" value="Genomic_DNA"/>
</dbReference>
<evidence type="ECO:0000313" key="2">
    <source>
        <dbReference type="Proteomes" id="UP000299102"/>
    </source>
</evidence>